<comment type="similarity">
    <text evidence="2">Belongs to the D-isomer specific 2-hydroxyacid dehydrogenase family.</text>
</comment>
<evidence type="ECO:0000259" key="3">
    <source>
        <dbReference type="Pfam" id="PF00389"/>
    </source>
</evidence>
<accession>A0A0D2X3B9</accession>
<dbReference type="PhylomeDB" id="A0A0D2X3B9"/>
<dbReference type="InterPro" id="IPR006140">
    <property type="entry name" value="D-isomer_DH_NAD-bd"/>
</dbReference>
<evidence type="ECO:0000259" key="4">
    <source>
        <dbReference type="Pfam" id="PF02826"/>
    </source>
</evidence>
<dbReference type="PANTHER" id="PTHR10996">
    <property type="entry name" value="2-HYDROXYACID DEHYDROGENASE-RELATED"/>
    <property type="match status" value="1"/>
</dbReference>
<dbReference type="AlphaFoldDB" id="A0A0D2X3B9"/>
<dbReference type="Pfam" id="PF00389">
    <property type="entry name" value="2-Hacid_dh"/>
    <property type="match status" value="1"/>
</dbReference>
<dbReference type="FunCoup" id="A0A0D2X3B9">
    <property type="interactions" value="298"/>
</dbReference>
<evidence type="ECO:0000256" key="1">
    <source>
        <dbReference type="ARBA" id="ARBA00023002"/>
    </source>
</evidence>
<dbReference type="Pfam" id="PF02826">
    <property type="entry name" value="2-Hacid_dh_C"/>
    <property type="match status" value="1"/>
</dbReference>
<sequence>MQRILVTRQLTEPAMALLRSGAAEGKYILDEWASSGPMPRPELLRRAAGASGLLITLSDKINGELLDAAGPQLKVVSTVSVGYDHVGVHECTARGVQVGNTPDVLTDATADLTVSLLLSTARLLPTAAACVKNGRWGPWHITWMCGADISGSTVGIVGLGRIGAAVARRLAGFNIGKLLYSGRNPAAQALVNHATVRFVNDDGSISSSPIPQHTPLEQLLRESDFVIATCALTDDTKLMFNKERFALMKPTATFVNSARGGIVDQDALYEALTTGRIARAGLDVTSPEPLSPQHPLLTLDNCLVLPHIGSATFNTRNAMCMRAVQNLYAGIAGQAVPFGVQA</sequence>
<keyword evidence="5" id="KW-0670">Pyruvate</keyword>
<dbReference type="GO" id="GO:0030267">
    <property type="term" value="F:glyoxylate reductase (NADPH) activity"/>
    <property type="evidence" value="ECO:0007669"/>
    <property type="project" value="TreeGrafter"/>
</dbReference>
<dbReference type="OrthoDB" id="298012at2759"/>
<dbReference type="EMBL" id="KE346366">
    <property type="protein sequence ID" value="KJE94039.1"/>
    <property type="molecule type" value="Genomic_DNA"/>
</dbReference>
<dbReference type="SUPFAM" id="SSF52283">
    <property type="entry name" value="Formate/glycerate dehydrogenase catalytic domain-like"/>
    <property type="match status" value="1"/>
</dbReference>
<evidence type="ECO:0000256" key="2">
    <source>
        <dbReference type="RuleBase" id="RU003719"/>
    </source>
</evidence>
<dbReference type="GO" id="GO:0005829">
    <property type="term" value="C:cytosol"/>
    <property type="evidence" value="ECO:0007669"/>
    <property type="project" value="TreeGrafter"/>
</dbReference>
<dbReference type="InterPro" id="IPR036291">
    <property type="entry name" value="NAD(P)-bd_dom_sf"/>
</dbReference>
<dbReference type="InterPro" id="IPR050223">
    <property type="entry name" value="D-isomer_2-hydroxyacid_DH"/>
</dbReference>
<evidence type="ECO:0000313" key="6">
    <source>
        <dbReference type="Proteomes" id="UP000008743"/>
    </source>
</evidence>
<gene>
    <name evidence="5" type="ORF">CAOG_004737</name>
</gene>
<organism evidence="5 6">
    <name type="scientific">Capsaspora owczarzaki (strain ATCC 30864)</name>
    <dbReference type="NCBI Taxonomy" id="595528"/>
    <lineage>
        <taxon>Eukaryota</taxon>
        <taxon>Filasterea</taxon>
        <taxon>Capsaspora</taxon>
    </lineage>
</organism>
<dbReference type="GO" id="GO:0051287">
    <property type="term" value="F:NAD binding"/>
    <property type="evidence" value="ECO:0007669"/>
    <property type="project" value="InterPro"/>
</dbReference>
<evidence type="ECO:0000313" key="5">
    <source>
        <dbReference type="EMBL" id="KJE94039.1"/>
    </source>
</evidence>
<protein>
    <submittedName>
        <fullName evidence="5">Glyoxylate reductase/hydroxypyruvate reductase</fullName>
    </submittedName>
</protein>
<dbReference type="GO" id="GO:0008465">
    <property type="term" value="F:hydroxypyruvate reductase (NADH) activity"/>
    <property type="evidence" value="ECO:0007669"/>
    <property type="project" value="TreeGrafter"/>
</dbReference>
<feature type="domain" description="D-isomer specific 2-hydroxyacid dehydrogenase NAD-binding" evidence="4">
    <location>
        <begin position="115"/>
        <end position="309"/>
    </location>
</feature>
<dbReference type="CDD" id="cd05301">
    <property type="entry name" value="GDH"/>
    <property type="match status" value="1"/>
</dbReference>
<keyword evidence="6" id="KW-1185">Reference proteome</keyword>
<reference evidence="6" key="1">
    <citation type="submission" date="2011-02" db="EMBL/GenBank/DDBJ databases">
        <title>The Genome Sequence of Capsaspora owczarzaki ATCC 30864.</title>
        <authorList>
            <person name="Russ C."/>
            <person name="Cuomo C."/>
            <person name="Burger G."/>
            <person name="Gray M.W."/>
            <person name="Holland P.W.H."/>
            <person name="King N."/>
            <person name="Lang F.B.F."/>
            <person name="Roger A.J."/>
            <person name="Ruiz-Trillo I."/>
            <person name="Young S.K."/>
            <person name="Zeng Q."/>
            <person name="Gargeya S."/>
            <person name="Alvarado L."/>
            <person name="Berlin A."/>
            <person name="Chapman S.B."/>
            <person name="Chen Z."/>
            <person name="Freedman E."/>
            <person name="Gellesch M."/>
            <person name="Goldberg J."/>
            <person name="Griggs A."/>
            <person name="Gujja S."/>
            <person name="Heilman E."/>
            <person name="Heiman D."/>
            <person name="Howarth C."/>
            <person name="Mehta T."/>
            <person name="Neiman D."/>
            <person name="Pearson M."/>
            <person name="Roberts A."/>
            <person name="Saif S."/>
            <person name="Shea T."/>
            <person name="Shenoy N."/>
            <person name="Sisk P."/>
            <person name="Stolte C."/>
            <person name="Sykes S."/>
            <person name="White J."/>
            <person name="Yandava C."/>
            <person name="Haas B."/>
            <person name="Nusbaum C."/>
            <person name="Birren B."/>
        </authorList>
    </citation>
    <scope>NUCLEOTIDE SEQUENCE</scope>
    <source>
        <strain evidence="6">ATCC 30864</strain>
    </source>
</reference>
<dbReference type="SUPFAM" id="SSF51735">
    <property type="entry name" value="NAD(P)-binding Rossmann-fold domains"/>
    <property type="match status" value="1"/>
</dbReference>
<feature type="domain" description="D-isomer specific 2-hydroxyacid dehydrogenase catalytic" evidence="3">
    <location>
        <begin position="4"/>
        <end position="338"/>
    </location>
</feature>
<proteinExistence type="inferred from homology"/>
<dbReference type="RefSeq" id="XP_004347486.2">
    <property type="nucleotide sequence ID" value="XM_004347436.2"/>
</dbReference>
<keyword evidence="1 2" id="KW-0560">Oxidoreductase</keyword>
<dbReference type="InterPro" id="IPR006139">
    <property type="entry name" value="D-isomer_2_OHA_DH_cat_dom"/>
</dbReference>
<name>A0A0D2X3B9_CAPO3</name>
<dbReference type="Gene3D" id="3.40.50.720">
    <property type="entry name" value="NAD(P)-binding Rossmann-like Domain"/>
    <property type="match status" value="2"/>
</dbReference>
<dbReference type="PANTHER" id="PTHR10996:SF277">
    <property type="entry name" value="GLYOXYLATE REDUCTASE_HYDROXYPYRUVATE REDUCTASE"/>
    <property type="match status" value="1"/>
</dbReference>
<dbReference type="Proteomes" id="UP000008743">
    <property type="component" value="Unassembled WGS sequence"/>
</dbReference>
<dbReference type="FunFam" id="3.40.50.720:FF:000026">
    <property type="entry name" value="Glyoxylate/hydroxypyruvate reductase B"/>
    <property type="match status" value="1"/>
</dbReference>
<dbReference type="STRING" id="595528.A0A0D2X3B9"/>
<dbReference type="InParanoid" id="A0A0D2X3B9"/>